<feature type="transmembrane region" description="Helical" evidence="3">
    <location>
        <begin position="56"/>
        <end position="75"/>
    </location>
</feature>
<feature type="transmembrane region" description="Helical" evidence="3">
    <location>
        <begin position="647"/>
        <end position="664"/>
    </location>
</feature>
<feature type="transmembrane region" description="Helical" evidence="3">
    <location>
        <begin position="821"/>
        <end position="842"/>
    </location>
</feature>
<dbReference type="InterPro" id="IPR050194">
    <property type="entry name" value="Glycosyltransferase_grp1"/>
</dbReference>
<feature type="transmembrane region" description="Helical" evidence="3">
    <location>
        <begin position="621"/>
        <end position="640"/>
    </location>
</feature>
<feature type="transmembrane region" description="Helical" evidence="3">
    <location>
        <begin position="785"/>
        <end position="809"/>
    </location>
</feature>
<dbReference type="PANTHER" id="PTHR45947:SF3">
    <property type="entry name" value="SULFOQUINOVOSYL TRANSFERASE SQD2"/>
    <property type="match status" value="1"/>
</dbReference>
<dbReference type="PANTHER" id="PTHR45947">
    <property type="entry name" value="SULFOQUINOVOSYL TRANSFERASE SQD2"/>
    <property type="match status" value="1"/>
</dbReference>
<dbReference type="eggNOG" id="COG0438">
    <property type="taxonomic scope" value="Bacteria"/>
</dbReference>
<proteinExistence type="predicted"/>
<evidence type="ECO:0000256" key="1">
    <source>
        <dbReference type="ARBA" id="ARBA00022676"/>
    </source>
</evidence>
<keyword evidence="6" id="KW-1185">Reference proteome</keyword>
<protein>
    <submittedName>
        <fullName evidence="5">Group 1 glycosyl transferase</fullName>
    </submittedName>
</protein>
<dbReference type="HOGENOM" id="CLU_299901_0_0_11"/>
<evidence type="ECO:0000256" key="2">
    <source>
        <dbReference type="ARBA" id="ARBA00022679"/>
    </source>
</evidence>
<dbReference type="InterPro" id="IPR028098">
    <property type="entry name" value="Glyco_trans_4-like_N"/>
</dbReference>
<feature type="transmembrane region" description="Helical" evidence="3">
    <location>
        <begin position="670"/>
        <end position="687"/>
    </location>
</feature>
<dbReference type="GO" id="GO:0016758">
    <property type="term" value="F:hexosyltransferase activity"/>
    <property type="evidence" value="ECO:0007669"/>
    <property type="project" value="TreeGrafter"/>
</dbReference>
<dbReference type="Gene3D" id="3.40.50.2000">
    <property type="entry name" value="Glycogen Phosphorylase B"/>
    <property type="match status" value="2"/>
</dbReference>
<evidence type="ECO:0000313" key="6">
    <source>
        <dbReference type="Proteomes" id="UP000017746"/>
    </source>
</evidence>
<keyword evidence="3" id="KW-0472">Membrane</keyword>
<dbReference type="eggNOG" id="COG1807">
    <property type="taxonomic scope" value="Bacteria"/>
</dbReference>
<dbReference type="STRING" id="1246995.AFR_01280"/>
<dbReference type="PATRIC" id="fig|1246995.3.peg.256"/>
<feature type="transmembrane region" description="Helical" evidence="3">
    <location>
        <begin position="759"/>
        <end position="778"/>
    </location>
</feature>
<keyword evidence="3" id="KW-0812">Transmembrane</keyword>
<keyword evidence="3" id="KW-1133">Transmembrane helix</keyword>
<gene>
    <name evidence="5" type="ORF">AFR_01280</name>
</gene>
<feature type="transmembrane region" description="Helical" evidence="3">
    <location>
        <begin position="694"/>
        <end position="716"/>
    </location>
</feature>
<evidence type="ECO:0000256" key="3">
    <source>
        <dbReference type="SAM" id="Phobius"/>
    </source>
</evidence>
<dbReference type="EMBL" id="CP006272">
    <property type="protein sequence ID" value="AGZ38545.1"/>
    <property type="molecule type" value="Genomic_DNA"/>
</dbReference>
<dbReference type="Pfam" id="PF13439">
    <property type="entry name" value="Glyco_transf_4"/>
    <property type="match status" value="1"/>
</dbReference>
<keyword evidence="2 5" id="KW-0808">Transferase</keyword>
<feature type="transmembrane region" description="Helical" evidence="3">
    <location>
        <begin position="490"/>
        <end position="509"/>
    </location>
</feature>
<dbReference type="SUPFAM" id="SSF53756">
    <property type="entry name" value="UDP-Glycosyltransferase/glycogen phosphorylase"/>
    <property type="match status" value="1"/>
</dbReference>
<keyword evidence="1" id="KW-0328">Glycosyltransferase</keyword>
<organism evidence="5 6">
    <name type="scientific">Actinoplanes friuliensis DSM 7358</name>
    <dbReference type="NCBI Taxonomy" id="1246995"/>
    <lineage>
        <taxon>Bacteria</taxon>
        <taxon>Bacillati</taxon>
        <taxon>Actinomycetota</taxon>
        <taxon>Actinomycetes</taxon>
        <taxon>Micromonosporales</taxon>
        <taxon>Micromonosporaceae</taxon>
        <taxon>Actinoplanes</taxon>
    </lineage>
</organism>
<dbReference type="AlphaFoldDB" id="U5VS74"/>
<sequence>MVICNWRDSGHPMGGGAELYCERVAAELHADGVRVTYLTARAKGQSKREDTTFGTVVRGGGTYTVYLFVLLWLLLHRRTIDGVIDSQNGIPFFTPLALRRRTPVALLIHHVHQDQFLVHFPQPAARVGQFLENQASSWVYGKRAMAAVSPSSRAEIRRRLSLRGPVHLAPCGQEMPPPRHRRPAPVPRIVCVGRLVTQKRFDVLLRAMPELNRRLPGVELHLVGDGEARPELERLAAELGPAARVRFHGRVDDATRDALVDSAWVTASASMGEGWGLSIMEAAAAGVPAVAFSVPGLRDTIRPGETGWLVEPTGDLPTALADTLVEALRTLVEARASQEWSARCVAWAGRFTWAATAAHLSAVLTAEKNRLATIRVERRPGSDNAALIRLPSALLAGADLTTLRVTDLVEIDQDQAALLLTGADEQDGRRVLARIGVDASHPGVRVRLARHRDLLGWRTHPPTRGAAGERATGLAAVPPPRKRAETLARLAMVPAAVFVLALTVRLIAISRAYDIFVDEISYADVARNLATGQGLVLNGGPFHLHPPGFFLVLAGFFDLFGMPADTASLVLHARPVSAVAGAIVCAGTTLLLVRVVRLPIAATAGVLLAVDPFLLRFDSRVMLEAPAMAAAVVGLVLLTVRPRGHRTAVAWGVVCGLLLASAILTKEWYAFVTAVPLVLLCFSVDRVQRRMRLTALATTVLGYASYVLVMASLGMLPEWWSEKVGGLARAAGVHQATGFNQPGAESFTSRIAANLSTFGASYGLIVIGGMVTAALVVARNRRPWQFLFTAGGGSVVTALGVGAFAFIGYAVTLGTLEEQMFYPVMVTSVMIIAAGLDMALRAQARNGFTIRRRLTGAVAVAAAAVALIGDGSIWAGIRTTPDDTYRQLLAWAPRGFPADSTVAATEDVAQFVLSGVRLGQWSDLPALTSNNVDYVVVSTALAERGYGKARPDFVAALDRGAAVVFSAHGRTMGELRVYDVRKLVGTATARTVAVKAVTR</sequence>
<dbReference type="Pfam" id="PF13692">
    <property type="entry name" value="Glyco_trans_1_4"/>
    <property type="match status" value="1"/>
</dbReference>
<accession>U5VS74</accession>
<dbReference type="KEGG" id="afs:AFR_01280"/>
<feature type="transmembrane region" description="Helical" evidence="3">
    <location>
        <begin position="854"/>
        <end position="877"/>
    </location>
</feature>
<feature type="transmembrane region" description="Helical" evidence="3">
    <location>
        <begin position="578"/>
        <end position="601"/>
    </location>
</feature>
<dbReference type="CDD" id="cd03801">
    <property type="entry name" value="GT4_PimA-like"/>
    <property type="match status" value="1"/>
</dbReference>
<reference evidence="5 6" key="1">
    <citation type="journal article" date="2014" name="J. Biotechnol.">
        <title>Complete genome sequence of the actinobacterium Actinoplanes friuliensis HAG 010964, producer of the lipopeptide antibiotic friulimycin.</title>
        <authorList>
            <person name="Ruckert C."/>
            <person name="Szczepanowski R."/>
            <person name="Albersmeier A."/>
            <person name="Goesmann A."/>
            <person name="Fischer N."/>
            <person name="Steinkamper A."/>
            <person name="Puhler A."/>
            <person name="Biener R."/>
            <person name="Schwartz D."/>
            <person name="Kalinowski J."/>
        </authorList>
    </citation>
    <scope>NUCLEOTIDE SEQUENCE [LARGE SCALE GENOMIC DNA]</scope>
    <source>
        <strain evidence="5 6">DSM 7358</strain>
    </source>
</reference>
<dbReference type="Proteomes" id="UP000017746">
    <property type="component" value="Chromosome"/>
</dbReference>
<evidence type="ECO:0000259" key="4">
    <source>
        <dbReference type="Pfam" id="PF13439"/>
    </source>
</evidence>
<dbReference type="GO" id="GO:1901137">
    <property type="term" value="P:carbohydrate derivative biosynthetic process"/>
    <property type="evidence" value="ECO:0007669"/>
    <property type="project" value="UniProtKB-ARBA"/>
</dbReference>
<feature type="domain" description="Glycosyltransferase subfamily 4-like N-terminal" evidence="4">
    <location>
        <begin position="15"/>
        <end position="172"/>
    </location>
</feature>
<name>U5VS74_9ACTN</name>
<evidence type="ECO:0000313" key="5">
    <source>
        <dbReference type="EMBL" id="AGZ38545.1"/>
    </source>
</evidence>